<evidence type="ECO:0000313" key="4">
    <source>
        <dbReference type="Proteomes" id="UP000184529"/>
    </source>
</evidence>
<dbReference type="Proteomes" id="UP000184529">
    <property type="component" value="Unassembled WGS sequence"/>
</dbReference>
<dbReference type="AlphaFoldDB" id="A0A1M6J6S2"/>
<dbReference type="PANTHER" id="PTHR33734">
    <property type="entry name" value="LYSM DOMAIN-CONTAINING GPI-ANCHORED PROTEIN 2"/>
    <property type="match status" value="1"/>
</dbReference>
<keyword evidence="4" id="KW-1185">Reference proteome</keyword>
<dbReference type="EMBL" id="FQZM01000033">
    <property type="protein sequence ID" value="SHJ42423.1"/>
    <property type="molecule type" value="Genomic_DNA"/>
</dbReference>
<dbReference type="InterPro" id="IPR013517">
    <property type="entry name" value="FG-GAP"/>
</dbReference>
<dbReference type="SUPFAM" id="SSF63829">
    <property type="entry name" value="Calcium-dependent phosphotriesterase"/>
    <property type="match status" value="1"/>
</dbReference>
<accession>A0A1M6J6S2</accession>
<dbReference type="InterPro" id="IPR028994">
    <property type="entry name" value="Integrin_alpha_N"/>
</dbReference>
<dbReference type="RefSeq" id="WP_072870101.1">
    <property type="nucleotide sequence ID" value="NZ_FQZM01000033.1"/>
</dbReference>
<evidence type="ECO:0000256" key="1">
    <source>
        <dbReference type="ARBA" id="ARBA00022729"/>
    </source>
</evidence>
<feature type="domain" description="LysM" evidence="2">
    <location>
        <begin position="336"/>
        <end position="380"/>
    </location>
</feature>
<name>A0A1M6J6S2_9FIRM</name>
<dbReference type="SUPFAM" id="SSF69318">
    <property type="entry name" value="Integrin alpha N-terminal domain"/>
    <property type="match status" value="1"/>
</dbReference>
<dbReference type="PROSITE" id="PS51782">
    <property type="entry name" value="LYSM"/>
    <property type="match status" value="1"/>
</dbReference>
<dbReference type="PANTHER" id="PTHR33734:SF22">
    <property type="entry name" value="MEMBRANE-BOUND LYTIC MUREIN TRANSGLYCOSYLASE D"/>
    <property type="match status" value="1"/>
</dbReference>
<evidence type="ECO:0000313" key="3">
    <source>
        <dbReference type="EMBL" id="SHJ42423.1"/>
    </source>
</evidence>
<dbReference type="STRING" id="1121432.SAMN02745219_02530"/>
<dbReference type="Gene3D" id="3.10.350.10">
    <property type="entry name" value="LysM domain"/>
    <property type="match status" value="1"/>
</dbReference>
<keyword evidence="1" id="KW-0732">Signal</keyword>
<organism evidence="3 4">
    <name type="scientific">Desulfofundulus thermosubterraneus DSM 16057</name>
    <dbReference type="NCBI Taxonomy" id="1121432"/>
    <lineage>
        <taxon>Bacteria</taxon>
        <taxon>Bacillati</taxon>
        <taxon>Bacillota</taxon>
        <taxon>Clostridia</taxon>
        <taxon>Eubacteriales</taxon>
        <taxon>Peptococcaceae</taxon>
        <taxon>Desulfofundulus</taxon>
    </lineage>
</organism>
<protein>
    <submittedName>
        <fullName evidence="3">LysM repeat-containing protein</fullName>
    </submittedName>
</protein>
<sequence>MVKGKDPQWEARINRGPVLVGSGRIISNQGDVVAATGRRIAVFVPENNTYRLLSTIDVPAEVLSLAVGMGNFTPDQIIAGTLDQILTWSARRESIVPFWSTPPEPEARFVNLALGDVNGDGRLEIVAAAEGAGAFYVYEQPGRPEVEMNLQLLAIRLVPGAPQKVTVIERAGMLPLIAVAFLEAGNWGIVTFSYTERGFVAGPLLERLPAGLTAMASGRLTGAPGEDMAWGGDDGRVRIVAVGETLSTVLTTDDLGSAISTLGVGRLADREVLVAGTPEGHIFIYPVPVVSPSPERAITVEVPVNDLTLTANGRLVVGNREGRVLVIWMSGGSSFFLHRVRPGETLWELARRYNTSVEEIIRLNGLTNPDRIYPGDLLQIPLP</sequence>
<proteinExistence type="predicted"/>
<dbReference type="Pfam" id="PF01476">
    <property type="entry name" value="LysM"/>
    <property type="match status" value="1"/>
</dbReference>
<evidence type="ECO:0000259" key="2">
    <source>
        <dbReference type="PROSITE" id="PS51782"/>
    </source>
</evidence>
<gene>
    <name evidence="3" type="ORF">SAMN02745219_02530</name>
</gene>
<dbReference type="SMART" id="SM00257">
    <property type="entry name" value="LysM"/>
    <property type="match status" value="1"/>
</dbReference>
<reference evidence="4" key="1">
    <citation type="submission" date="2016-11" db="EMBL/GenBank/DDBJ databases">
        <authorList>
            <person name="Varghese N."/>
            <person name="Submissions S."/>
        </authorList>
    </citation>
    <scope>NUCLEOTIDE SEQUENCE [LARGE SCALE GENOMIC DNA]</scope>
    <source>
        <strain evidence="4">DSM 16057</strain>
    </source>
</reference>
<dbReference type="InterPro" id="IPR036779">
    <property type="entry name" value="LysM_dom_sf"/>
</dbReference>
<dbReference type="CDD" id="cd00118">
    <property type="entry name" value="LysM"/>
    <property type="match status" value="1"/>
</dbReference>
<dbReference type="InterPro" id="IPR018392">
    <property type="entry name" value="LysM"/>
</dbReference>
<dbReference type="Pfam" id="PF01839">
    <property type="entry name" value="FG-GAP"/>
    <property type="match status" value="1"/>
</dbReference>
<dbReference type="SUPFAM" id="SSF54106">
    <property type="entry name" value="LysM domain"/>
    <property type="match status" value="1"/>
</dbReference>